<dbReference type="Proteomes" id="UP000774804">
    <property type="component" value="Unassembled WGS sequence"/>
</dbReference>
<gene>
    <name evidence="7" type="ORF">PC110_g21002</name>
    <name evidence="2" type="ORF">PC113_g22165</name>
    <name evidence="3" type="ORF">PC115_g21782</name>
    <name evidence="4" type="ORF">PC117_g24408</name>
    <name evidence="5" type="ORF">PC118_g21995</name>
    <name evidence="6" type="ORF">PC129_g21554</name>
</gene>
<dbReference type="EMBL" id="RCMK01001633">
    <property type="protein sequence ID" value="KAG2890753.1"/>
    <property type="molecule type" value="Genomic_DNA"/>
</dbReference>
<dbReference type="Proteomes" id="UP000251314">
    <property type="component" value="Unassembled WGS sequence"/>
</dbReference>
<feature type="compositionally biased region" description="Low complexity" evidence="1">
    <location>
        <begin position="67"/>
        <end position="83"/>
    </location>
</feature>
<reference evidence="7 8" key="1">
    <citation type="submission" date="2018-01" db="EMBL/GenBank/DDBJ databases">
        <title>Draft genome of the strawberry crown rot pathogen Phytophthora cactorum.</title>
        <authorList>
            <person name="Armitage A.D."/>
            <person name="Lysoe E."/>
            <person name="Nellist C.F."/>
            <person name="Harrison R.J."/>
            <person name="Brurberg M.B."/>
        </authorList>
    </citation>
    <scope>NUCLEOTIDE SEQUENCE [LARGE SCALE GENOMIC DNA]</scope>
    <source>
        <strain evidence="7 8">10300</strain>
    </source>
</reference>
<dbReference type="Proteomes" id="UP000735874">
    <property type="component" value="Unassembled WGS sequence"/>
</dbReference>
<reference evidence="2" key="2">
    <citation type="submission" date="2018-10" db="EMBL/GenBank/DDBJ databases">
        <title>Effector identification in a new, highly contiguous assembly of the strawberry crown rot pathogen Phytophthora cactorum.</title>
        <authorList>
            <person name="Armitage A.D."/>
            <person name="Nellist C.F."/>
            <person name="Bates H."/>
            <person name="Vickerstaff R.J."/>
            <person name="Harrison R.J."/>
        </authorList>
    </citation>
    <scope>NUCLEOTIDE SEQUENCE</scope>
    <source>
        <strain evidence="2">15-7</strain>
        <strain evidence="3">4032</strain>
        <strain evidence="4">4040</strain>
        <strain evidence="5">P415</strain>
        <strain evidence="6">P421</strain>
    </source>
</reference>
<evidence type="ECO:0000313" key="4">
    <source>
        <dbReference type="EMBL" id="KAG2890753.1"/>
    </source>
</evidence>
<dbReference type="EMBL" id="RCML01001611">
    <property type="protein sequence ID" value="KAG2961397.1"/>
    <property type="molecule type" value="Genomic_DNA"/>
</dbReference>
<organism evidence="7 8">
    <name type="scientific">Phytophthora cactorum</name>
    <dbReference type="NCBI Taxonomy" id="29920"/>
    <lineage>
        <taxon>Eukaryota</taxon>
        <taxon>Sar</taxon>
        <taxon>Stramenopiles</taxon>
        <taxon>Oomycota</taxon>
        <taxon>Peronosporomycetes</taxon>
        <taxon>Peronosporales</taxon>
        <taxon>Peronosporaceae</taxon>
        <taxon>Phytophthora</taxon>
    </lineage>
</organism>
<proteinExistence type="predicted"/>
<dbReference type="VEuPathDB" id="FungiDB:PC110_g21002"/>
<dbReference type="Proteomes" id="UP000697107">
    <property type="component" value="Unassembled WGS sequence"/>
</dbReference>
<evidence type="ECO:0000313" key="7">
    <source>
        <dbReference type="EMBL" id="RAW22558.1"/>
    </source>
</evidence>
<comment type="caution">
    <text evidence="7">The sequence shown here is derived from an EMBL/GenBank/DDBJ whole genome shotgun (WGS) entry which is preliminary data.</text>
</comment>
<evidence type="ECO:0000313" key="8">
    <source>
        <dbReference type="Proteomes" id="UP000251314"/>
    </source>
</evidence>
<feature type="region of interest" description="Disordered" evidence="1">
    <location>
        <begin position="62"/>
        <end position="98"/>
    </location>
</feature>
<keyword evidence="8" id="KW-1185">Reference proteome</keyword>
<dbReference type="AlphaFoldDB" id="A0A329RGZ7"/>
<dbReference type="Proteomes" id="UP000760860">
    <property type="component" value="Unassembled WGS sequence"/>
</dbReference>
<sequence length="98" mass="10828">MRLREDWVESPQAVHNRVVGLEQYVAQLPQASPDWVADLERQGSHLHGPLVSLLRLQQFAPRPVGPPLAVDRPPVAPPLLADPVPTPRRSPEQDLGTP</sequence>
<accession>A0A329RGZ7</accession>
<name>A0A329RGZ7_9STRA</name>
<dbReference type="EMBL" id="MJFZ01001278">
    <property type="protein sequence ID" value="RAW22558.1"/>
    <property type="molecule type" value="Genomic_DNA"/>
</dbReference>
<evidence type="ECO:0000313" key="3">
    <source>
        <dbReference type="EMBL" id="KAG2882973.1"/>
    </source>
</evidence>
<evidence type="ECO:0000313" key="5">
    <source>
        <dbReference type="EMBL" id="KAG2961397.1"/>
    </source>
</evidence>
<evidence type="ECO:0000313" key="2">
    <source>
        <dbReference type="EMBL" id="KAG2823594.1"/>
    </source>
</evidence>
<protein>
    <submittedName>
        <fullName evidence="7">Uncharacterized protein</fullName>
    </submittedName>
</protein>
<dbReference type="Proteomes" id="UP000736787">
    <property type="component" value="Unassembled WGS sequence"/>
</dbReference>
<dbReference type="EMBL" id="RCMG01001604">
    <property type="protein sequence ID" value="KAG2823594.1"/>
    <property type="molecule type" value="Genomic_DNA"/>
</dbReference>
<dbReference type="EMBL" id="RCMV01001757">
    <property type="protein sequence ID" value="KAG3207095.1"/>
    <property type="molecule type" value="Genomic_DNA"/>
</dbReference>
<dbReference type="EMBL" id="RCMI01001615">
    <property type="protein sequence ID" value="KAG2882973.1"/>
    <property type="molecule type" value="Genomic_DNA"/>
</dbReference>
<evidence type="ECO:0000313" key="6">
    <source>
        <dbReference type="EMBL" id="KAG3207095.1"/>
    </source>
</evidence>
<evidence type="ECO:0000256" key="1">
    <source>
        <dbReference type="SAM" id="MobiDB-lite"/>
    </source>
</evidence>